<gene>
    <name evidence="9" type="ORF">BLS_007838</name>
    <name evidence="10" type="ORF">EG328_004518</name>
</gene>
<dbReference type="EMBL" id="WNWQ01000636">
    <property type="protein sequence ID" value="KAE9965113.1"/>
    <property type="molecule type" value="Genomic_DNA"/>
</dbReference>
<feature type="transmembrane region" description="Helical" evidence="7">
    <location>
        <begin position="376"/>
        <end position="394"/>
    </location>
</feature>
<feature type="transmembrane region" description="Helical" evidence="7">
    <location>
        <begin position="212"/>
        <end position="235"/>
    </location>
</feature>
<dbReference type="Proteomes" id="UP000433883">
    <property type="component" value="Unassembled WGS sequence"/>
</dbReference>
<dbReference type="EMBL" id="WNWS01000249">
    <property type="protein sequence ID" value="KAE9973176.1"/>
    <property type="molecule type" value="Genomic_DNA"/>
</dbReference>
<feature type="domain" description="Amino acid transporter transmembrane" evidence="8">
    <location>
        <begin position="75"/>
        <end position="460"/>
    </location>
</feature>
<dbReference type="InterPro" id="IPR013057">
    <property type="entry name" value="AA_transpt_TM"/>
</dbReference>
<evidence type="ECO:0000256" key="5">
    <source>
        <dbReference type="ARBA" id="ARBA00023136"/>
    </source>
</evidence>
<evidence type="ECO:0000313" key="9">
    <source>
        <dbReference type="EMBL" id="KAE9965113.1"/>
    </source>
</evidence>
<feature type="transmembrane region" description="Helical" evidence="7">
    <location>
        <begin position="109"/>
        <end position="130"/>
    </location>
</feature>
<evidence type="ECO:0000256" key="4">
    <source>
        <dbReference type="ARBA" id="ARBA00022989"/>
    </source>
</evidence>
<evidence type="ECO:0000256" key="3">
    <source>
        <dbReference type="ARBA" id="ARBA00022692"/>
    </source>
</evidence>
<evidence type="ECO:0000313" key="10">
    <source>
        <dbReference type="EMBL" id="KAE9973176.1"/>
    </source>
</evidence>
<comment type="similarity">
    <text evidence="2">Belongs to the amino acid/polyamine transporter 2 family.</text>
</comment>
<dbReference type="Gene3D" id="1.20.1740.10">
    <property type="entry name" value="Amino acid/polyamine transporter I"/>
    <property type="match status" value="1"/>
</dbReference>
<dbReference type="GO" id="GO:0016020">
    <property type="term" value="C:membrane"/>
    <property type="evidence" value="ECO:0007669"/>
    <property type="project" value="UniProtKB-SubCell"/>
</dbReference>
<evidence type="ECO:0000256" key="1">
    <source>
        <dbReference type="ARBA" id="ARBA00004141"/>
    </source>
</evidence>
<dbReference type="Pfam" id="PF01490">
    <property type="entry name" value="Aa_trans"/>
    <property type="match status" value="1"/>
</dbReference>
<dbReference type="PANTHER" id="PTHR22950">
    <property type="entry name" value="AMINO ACID TRANSPORTER"/>
    <property type="match status" value="1"/>
</dbReference>
<feature type="region of interest" description="Disordered" evidence="6">
    <location>
        <begin position="1"/>
        <end position="60"/>
    </location>
</feature>
<feature type="transmembrane region" description="Helical" evidence="7">
    <location>
        <begin position="330"/>
        <end position="355"/>
    </location>
</feature>
<dbReference type="PANTHER" id="PTHR22950:SF668">
    <property type="entry name" value="AMINO ACID TRANSPORTER (EUROFUNG)"/>
    <property type="match status" value="1"/>
</dbReference>
<feature type="transmembrane region" description="Helical" evidence="7">
    <location>
        <begin position="255"/>
        <end position="277"/>
    </location>
</feature>
<feature type="transmembrane region" description="Helical" evidence="7">
    <location>
        <begin position="151"/>
        <end position="172"/>
    </location>
</feature>
<feature type="transmembrane region" description="Helical" evidence="7">
    <location>
        <begin position="289"/>
        <end position="310"/>
    </location>
</feature>
<dbReference type="GO" id="GO:0015179">
    <property type="term" value="F:L-amino acid transmembrane transporter activity"/>
    <property type="evidence" value="ECO:0007669"/>
    <property type="project" value="TreeGrafter"/>
</dbReference>
<evidence type="ECO:0000313" key="11">
    <source>
        <dbReference type="Proteomes" id="UP000447873"/>
    </source>
</evidence>
<name>A0A8H3UPU3_VENIN</name>
<evidence type="ECO:0000256" key="2">
    <source>
        <dbReference type="ARBA" id="ARBA00008066"/>
    </source>
</evidence>
<comment type="subcellular location">
    <subcellularLocation>
        <location evidence="1">Membrane</location>
        <topology evidence="1">Multi-pass membrane protein</topology>
    </subcellularLocation>
</comment>
<keyword evidence="4 7" id="KW-1133">Transmembrane helix</keyword>
<sequence length="501" mass="54242">MEPITEDKGVPASTRGHLPSSDSSMEMQDRDSTGTREAERIYQNDAEKDARLSMGPVNSTQEGEVVGKDLVDYQTMNWFHGGMLMIAECISLGILGLPNAMAQLGLFPGIFLIIVLGIIAGYTGAVIGEFKIKFPQVHSMADAGRMIGGKPLEILFGLGQNVVLLFIAAAHINTFTIMMNVLTEHSTCSVVFSVIALVVCALCTFPRTLKAMSFLSCASCLSILVAVSIVMAAVGSDKTHQAAPKVLPKTSFKEGMNAALNIVLAYAGHVTYFGFFSELKNPRDYRKSLILLQTTAVTLYVLVAVVIYCYVGQDVKSPALSSAGPLIRKIAYGVAIPTIVIAGVLNAHVASTAVYRWAWKKRGHPMVYKERSTRAWVSWIAIVITVWTLAWLIAEAIPTFKYLLGLVSALFSGWYSFGITSVLYWFTNKEHLWSDKNGNRSLTRQCLTLLNIIIFGIGAIIVGLPPPRICAEICVAGLTATGMAFADGTSGKPFTCEDTSV</sequence>
<feature type="transmembrane region" description="Helical" evidence="7">
    <location>
        <begin position="184"/>
        <end position="205"/>
    </location>
</feature>
<dbReference type="Proteomes" id="UP000447873">
    <property type="component" value="Unassembled WGS sequence"/>
</dbReference>
<keyword evidence="5 7" id="KW-0472">Membrane</keyword>
<dbReference type="AlphaFoldDB" id="A0A8H3UPU3"/>
<comment type="caution">
    <text evidence="10">The sequence shown here is derived from an EMBL/GenBank/DDBJ whole genome shotgun (WGS) entry which is preliminary data.</text>
</comment>
<evidence type="ECO:0000256" key="6">
    <source>
        <dbReference type="SAM" id="MobiDB-lite"/>
    </source>
</evidence>
<feature type="transmembrane region" description="Helical" evidence="7">
    <location>
        <begin position="446"/>
        <end position="464"/>
    </location>
</feature>
<feature type="transmembrane region" description="Helical" evidence="7">
    <location>
        <begin position="400"/>
        <end position="426"/>
    </location>
</feature>
<feature type="compositionally biased region" description="Basic and acidic residues" evidence="6">
    <location>
        <begin position="27"/>
        <end position="51"/>
    </location>
</feature>
<accession>A0A8H3UPU3</accession>
<protein>
    <recommendedName>
        <fullName evidence="8">Amino acid transporter transmembrane domain-containing protein</fullName>
    </recommendedName>
</protein>
<evidence type="ECO:0000259" key="8">
    <source>
        <dbReference type="Pfam" id="PF01490"/>
    </source>
</evidence>
<reference evidence="10 11" key="1">
    <citation type="submission" date="2018-12" db="EMBL/GenBank/DDBJ databases">
        <title>Venturia inaequalis Genome Resource.</title>
        <authorList>
            <person name="Lichtner F.J."/>
        </authorList>
    </citation>
    <scope>NUCLEOTIDE SEQUENCE [LARGE SCALE GENOMIC DNA]</scope>
    <source>
        <strain evidence="10 11">120213</strain>
        <strain evidence="9">Bline_iso_100314</strain>
    </source>
</reference>
<organism evidence="10 11">
    <name type="scientific">Venturia inaequalis</name>
    <name type="common">Apple scab fungus</name>
    <dbReference type="NCBI Taxonomy" id="5025"/>
    <lineage>
        <taxon>Eukaryota</taxon>
        <taxon>Fungi</taxon>
        <taxon>Dikarya</taxon>
        <taxon>Ascomycota</taxon>
        <taxon>Pezizomycotina</taxon>
        <taxon>Dothideomycetes</taxon>
        <taxon>Pleosporomycetidae</taxon>
        <taxon>Venturiales</taxon>
        <taxon>Venturiaceae</taxon>
        <taxon>Venturia</taxon>
    </lineage>
</organism>
<feature type="transmembrane region" description="Helical" evidence="7">
    <location>
        <begin position="78"/>
        <end position="97"/>
    </location>
</feature>
<evidence type="ECO:0000256" key="7">
    <source>
        <dbReference type="SAM" id="Phobius"/>
    </source>
</evidence>
<keyword evidence="3 7" id="KW-0812">Transmembrane</keyword>
<dbReference type="FunFam" id="1.20.1740.10:FF:000039">
    <property type="entry name" value="Neutral amino acid transporter (Eurofung)"/>
    <property type="match status" value="1"/>
</dbReference>
<proteinExistence type="inferred from homology"/>